<evidence type="ECO:0000256" key="2">
    <source>
        <dbReference type="SAM" id="Phobius"/>
    </source>
</evidence>
<evidence type="ECO:0000313" key="5">
    <source>
        <dbReference type="Proteomes" id="UP000196027"/>
    </source>
</evidence>
<protein>
    <submittedName>
        <fullName evidence="4">Chain length regulator (Capsular polysaccharide biosynthesis)</fullName>
    </submittedName>
</protein>
<dbReference type="PANTHER" id="PTHR32309">
    <property type="entry name" value="TYROSINE-PROTEIN KINASE"/>
    <property type="match status" value="1"/>
</dbReference>
<dbReference type="Proteomes" id="UP000196027">
    <property type="component" value="Chromosome"/>
</dbReference>
<dbReference type="InterPro" id="IPR032807">
    <property type="entry name" value="GNVR"/>
</dbReference>
<feature type="transmembrane region" description="Helical" evidence="2">
    <location>
        <begin position="426"/>
        <end position="447"/>
    </location>
</feature>
<feature type="transmembrane region" description="Helical" evidence="2">
    <location>
        <begin position="21"/>
        <end position="40"/>
    </location>
</feature>
<dbReference type="PANTHER" id="PTHR32309:SF31">
    <property type="entry name" value="CAPSULAR EXOPOLYSACCHARIDE FAMILY"/>
    <property type="match status" value="1"/>
</dbReference>
<dbReference type="RefSeq" id="WP_087460354.1">
    <property type="nucleotide sequence ID" value="NZ_CP021425.1"/>
</dbReference>
<reference evidence="4 5" key="1">
    <citation type="submission" date="2017-05" db="EMBL/GenBank/DDBJ databases">
        <title>Genomic insights into alkan degradation activity of Oleiphilus messinensis.</title>
        <authorList>
            <person name="Kozyavkin S.A."/>
            <person name="Slesarev A.I."/>
            <person name="Golyshin P.N."/>
            <person name="Korzhenkov A."/>
            <person name="Golyshina O.N."/>
            <person name="Toshchakov S.V."/>
        </authorList>
    </citation>
    <scope>NUCLEOTIDE SEQUENCE [LARGE SCALE GENOMIC DNA]</scope>
    <source>
        <strain evidence="4 5">ME102</strain>
    </source>
</reference>
<evidence type="ECO:0000313" key="4">
    <source>
        <dbReference type="EMBL" id="ARU55227.1"/>
    </source>
</evidence>
<keyword evidence="2" id="KW-1133">Transmembrane helix</keyword>
<gene>
    <name evidence="4" type="ORF">OLMES_1142</name>
</gene>
<keyword evidence="2" id="KW-0472">Membrane</keyword>
<dbReference type="Pfam" id="PF13807">
    <property type="entry name" value="GNVR"/>
    <property type="match status" value="1"/>
</dbReference>
<keyword evidence="1" id="KW-0175">Coiled coil</keyword>
<evidence type="ECO:0000259" key="3">
    <source>
        <dbReference type="Pfam" id="PF13807"/>
    </source>
</evidence>
<feature type="coiled-coil region" evidence="1">
    <location>
        <begin position="356"/>
        <end position="390"/>
    </location>
</feature>
<proteinExistence type="predicted"/>
<name>A0A1Y0I423_9GAMM</name>
<keyword evidence="2" id="KW-0812">Transmembrane</keyword>
<dbReference type="KEGG" id="ome:OLMES_1142"/>
<evidence type="ECO:0000256" key="1">
    <source>
        <dbReference type="SAM" id="Coils"/>
    </source>
</evidence>
<dbReference type="EMBL" id="CP021425">
    <property type="protein sequence ID" value="ARU55227.1"/>
    <property type="molecule type" value="Genomic_DNA"/>
</dbReference>
<dbReference type="OrthoDB" id="6210130at2"/>
<dbReference type="InterPro" id="IPR050445">
    <property type="entry name" value="Bact_polysacc_biosynth/exp"/>
</dbReference>
<sequence length="492" mass="55312">MKSSVFLNLYFAFWAAWRRRYLIVIPIMIMPFIMLALGAMTPKKYQSHTTMLIQETTKLNPYLADFAVSTQLKERMAALKALLHSRHMLSEVALELGEIKTRDSKLAEQVISRLSASLTVQLIGSDMIKLVLVANKPTHMEKTLSVVSDHFLAKLLAPERSSIRASEVFLATQLKAQHESLLAAETDLAMFKRKNSAHLPDQYNYDVLQLRDLEAKLRERSMALSGAQGQLKSLKTQLLKTNPMLASIEESIVQETARLALLSSRYTDRHSSIVSVKASLQRLERERDSILQAVGGLSTQDMESLWQLASNLSVNASETAVRPLLVSQMEAIEKAKSTEGQLIEETRQLTAEITQLTLKLERFAAVEQQMTELERDIQTKQSLYDDLLKRHEMAKVTEALGRFEEQDRVKIIDWPYTPYGPVNLPLYLYGVLGIVAGLFLGIALSLVSEISNTAIVRRDAVERLIGVPVLTRIPKLSGSLNCSSLQIEEDYL</sequence>
<organism evidence="4 5">
    <name type="scientific">Oleiphilus messinensis</name>
    <dbReference type="NCBI Taxonomy" id="141451"/>
    <lineage>
        <taxon>Bacteria</taxon>
        <taxon>Pseudomonadati</taxon>
        <taxon>Pseudomonadota</taxon>
        <taxon>Gammaproteobacteria</taxon>
        <taxon>Oceanospirillales</taxon>
        <taxon>Oleiphilaceae</taxon>
        <taxon>Oleiphilus</taxon>
    </lineage>
</organism>
<dbReference type="AlphaFoldDB" id="A0A1Y0I423"/>
<accession>A0A1Y0I423</accession>
<keyword evidence="5" id="KW-1185">Reference proteome</keyword>
<feature type="domain" description="Tyrosine-protein kinase G-rich" evidence="3">
    <location>
        <begin position="366"/>
        <end position="447"/>
    </location>
</feature>